<dbReference type="GO" id="GO:0006281">
    <property type="term" value="P:DNA repair"/>
    <property type="evidence" value="ECO:0007669"/>
    <property type="project" value="TreeGrafter"/>
</dbReference>
<dbReference type="InterPro" id="IPR041492">
    <property type="entry name" value="HAD_2"/>
</dbReference>
<organism evidence="1 2">
    <name type="scientific">Roseivivax marinus</name>
    <dbReference type="NCBI Taxonomy" id="1379903"/>
    <lineage>
        <taxon>Bacteria</taxon>
        <taxon>Pseudomonadati</taxon>
        <taxon>Pseudomonadota</taxon>
        <taxon>Alphaproteobacteria</taxon>
        <taxon>Rhodobacterales</taxon>
        <taxon>Roseobacteraceae</taxon>
        <taxon>Roseivivax</taxon>
    </lineage>
</organism>
<dbReference type="Gene3D" id="3.40.50.1000">
    <property type="entry name" value="HAD superfamily/HAD-like"/>
    <property type="match status" value="1"/>
</dbReference>
<proteinExistence type="predicted"/>
<name>W4HJ21_9RHOB</name>
<dbReference type="NCBIfam" id="TIGR01509">
    <property type="entry name" value="HAD-SF-IA-v3"/>
    <property type="match status" value="1"/>
</dbReference>
<dbReference type="EMBL" id="AQQW01000007">
    <property type="protein sequence ID" value="ETW12393.1"/>
    <property type="molecule type" value="Genomic_DNA"/>
</dbReference>
<accession>W4HJ21</accession>
<protein>
    <submittedName>
        <fullName evidence="1">Phosphoglycerate phosphatase</fullName>
    </submittedName>
</protein>
<dbReference type="InterPro" id="IPR023214">
    <property type="entry name" value="HAD_sf"/>
</dbReference>
<dbReference type="InterPro" id="IPR023198">
    <property type="entry name" value="PGP-like_dom2"/>
</dbReference>
<dbReference type="SFLD" id="SFLDG01129">
    <property type="entry name" value="C1.5:_HAD__Beta-PGM__Phosphata"/>
    <property type="match status" value="1"/>
</dbReference>
<dbReference type="AlphaFoldDB" id="W4HJ21"/>
<dbReference type="PATRIC" id="fig|1317118.6.peg.2594"/>
<evidence type="ECO:0000313" key="2">
    <source>
        <dbReference type="Proteomes" id="UP000019063"/>
    </source>
</evidence>
<dbReference type="PANTHER" id="PTHR43434">
    <property type="entry name" value="PHOSPHOGLYCOLATE PHOSPHATASE"/>
    <property type="match status" value="1"/>
</dbReference>
<dbReference type="InterPro" id="IPR006439">
    <property type="entry name" value="HAD-SF_hydro_IA"/>
</dbReference>
<dbReference type="RefSeq" id="WP_043844872.1">
    <property type="nucleotide sequence ID" value="NZ_AQQW01000007.1"/>
</dbReference>
<dbReference type="Proteomes" id="UP000019063">
    <property type="component" value="Unassembled WGS sequence"/>
</dbReference>
<dbReference type="STRING" id="1379903.ATO8_12611"/>
<dbReference type="GO" id="GO:0005829">
    <property type="term" value="C:cytosol"/>
    <property type="evidence" value="ECO:0007669"/>
    <property type="project" value="TreeGrafter"/>
</dbReference>
<dbReference type="InterPro" id="IPR050155">
    <property type="entry name" value="HAD-like_hydrolase_sf"/>
</dbReference>
<gene>
    <name evidence="1" type="ORF">ATO8_12611</name>
</gene>
<dbReference type="NCBIfam" id="TIGR01549">
    <property type="entry name" value="HAD-SF-IA-v1"/>
    <property type="match status" value="1"/>
</dbReference>
<sequence>MTDLRLVIFDVDGTLVDSQADILAAMGGAFAAVNRPAPDRSAILGIVGLSLPQAMVALAPDLEADRRAVMVEAYKDAYFDLRAKAGVAESSPLYPGVRDVLERLHAHPETLLGVATGKSRRGLDKLIEGHALEHLFVTRHCADDHPSKPHPAMVQAALADTGLDPHRAVMVGDTSFDMEMGAAAGVVPVGVAWGYHPAERLNAAHTVIETIEALPPLLDTIWEDA</sequence>
<keyword evidence="2" id="KW-1185">Reference proteome</keyword>
<dbReference type="SFLD" id="SFLDG01135">
    <property type="entry name" value="C1.5.6:_HAD__Beta-PGM__Phospha"/>
    <property type="match status" value="1"/>
</dbReference>
<dbReference type="PANTHER" id="PTHR43434:SF24">
    <property type="entry name" value="HYDROLASE-RELATED"/>
    <property type="match status" value="1"/>
</dbReference>
<dbReference type="SUPFAM" id="SSF56784">
    <property type="entry name" value="HAD-like"/>
    <property type="match status" value="1"/>
</dbReference>
<dbReference type="Gene3D" id="1.10.150.240">
    <property type="entry name" value="Putative phosphatase, domain 2"/>
    <property type="match status" value="1"/>
</dbReference>
<dbReference type="InterPro" id="IPR036412">
    <property type="entry name" value="HAD-like_sf"/>
</dbReference>
<dbReference type="Pfam" id="PF13419">
    <property type="entry name" value="HAD_2"/>
    <property type="match status" value="1"/>
</dbReference>
<reference evidence="1 2" key="1">
    <citation type="journal article" date="2014" name="Antonie Van Leeuwenhoek">
        <title>Roseivivax atlanticus sp. nov., isolated from surface seawater of the Atlantic Ocean.</title>
        <authorList>
            <person name="Li G."/>
            <person name="Lai Q."/>
            <person name="Liu X."/>
            <person name="Sun F."/>
            <person name="Shao Z."/>
        </authorList>
    </citation>
    <scope>NUCLEOTIDE SEQUENCE [LARGE SCALE GENOMIC DNA]</scope>
    <source>
        <strain evidence="1 2">22II-s10s</strain>
    </source>
</reference>
<comment type="caution">
    <text evidence="1">The sequence shown here is derived from an EMBL/GenBank/DDBJ whole genome shotgun (WGS) entry which is preliminary data.</text>
</comment>
<dbReference type="SFLD" id="SFLDS00003">
    <property type="entry name" value="Haloacid_Dehalogenase"/>
    <property type="match status" value="1"/>
</dbReference>
<dbReference type="GO" id="GO:0008967">
    <property type="term" value="F:phosphoglycolate phosphatase activity"/>
    <property type="evidence" value="ECO:0007669"/>
    <property type="project" value="TreeGrafter"/>
</dbReference>
<evidence type="ECO:0000313" key="1">
    <source>
        <dbReference type="EMBL" id="ETW12393.1"/>
    </source>
</evidence>
<dbReference type="eggNOG" id="COG0546">
    <property type="taxonomic scope" value="Bacteria"/>
</dbReference>